<sequence length="207" mass="21137">MFVLGFLAVSLLVALTPGANNLLALRHGMSHGFGGSMVGVGGRLVAFAVLVLAVVAGLGPLLSASEWALTVIKWAGVAYLAYLGVTTLWASFRPGAEPGGAEVPASGPVFSLARKEFLVAITNPKAVLVFTAFVPQFVVPEHGAVTGQLAVLGAFYLIAEGVAAGVFAVVGAVIKAVRLSYRAHRRLDRATGGVLLGMAGLLAVEST</sequence>
<dbReference type="PANTHER" id="PTHR30086:SF20">
    <property type="entry name" value="ARGININE EXPORTER PROTEIN ARGO-RELATED"/>
    <property type="match status" value="1"/>
</dbReference>
<name>A0ABN3VD08_9PSEU</name>
<gene>
    <name evidence="7" type="ORF">GCM10010470_29920</name>
</gene>
<keyword evidence="8" id="KW-1185">Reference proteome</keyword>
<evidence type="ECO:0000313" key="8">
    <source>
        <dbReference type="Proteomes" id="UP001500979"/>
    </source>
</evidence>
<accession>A0ABN3VD08</accession>
<dbReference type="PANTHER" id="PTHR30086">
    <property type="entry name" value="ARGININE EXPORTER PROTEIN ARGO"/>
    <property type="match status" value="1"/>
</dbReference>
<comment type="subcellular location">
    <subcellularLocation>
        <location evidence="1">Cell membrane</location>
        <topology evidence="1">Multi-pass membrane protein</topology>
    </subcellularLocation>
</comment>
<keyword evidence="2" id="KW-1003">Cell membrane</keyword>
<keyword evidence="3 6" id="KW-0812">Transmembrane</keyword>
<feature type="transmembrane region" description="Helical" evidence="6">
    <location>
        <begin position="40"/>
        <end position="62"/>
    </location>
</feature>
<evidence type="ECO:0000256" key="6">
    <source>
        <dbReference type="SAM" id="Phobius"/>
    </source>
</evidence>
<evidence type="ECO:0000313" key="7">
    <source>
        <dbReference type="EMBL" id="GAA2793088.1"/>
    </source>
</evidence>
<feature type="transmembrane region" description="Helical" evidence="6">
    <location>
        <begin position="74"/>
        <end position="92"/>
    </location>
</feature>
<reference evidence="7 8" key="1">
    <citation type="journal article" date="2019" name="Int. J. Syst. Evol. Microbiol.">
        <title>The Global Catalogue of Microorganisms (GCM) 10K type strain sequencing project: providing services to taxonomists for standard genome sequencing and annotation.</title>
        <authorList>
            <consortium name="The Broad Institute Genomics Platform"/>
            <consortium name="The Broad Institute Genome Sequencing Center for Infectious Disease"/>
            <person name="Wu L."/>
            <person name="Ma J."/>
        </authorList>
    </citation>
    <scope>NUCLEOTIDE SEQUENCE [LARGE SCALE GENOMIC DNA]</scope>
    <source>
        <strain evidence="7 8">JCM 9383</strain>
    </source>
</reference>
<protein>
    <submittedName>
        <fullName evidence="7">LysE family translocator</fullName>
    </submittedName>
</protein>
<keyword evidence="4 6" id="KW-1133">Transmembrane helix</keyword>
<dbReference type="Proteomes" id="UP001500979">
    <property type="component" value="Unassembled WGS sequence"/>
</dbReference>
<evidence type="ECO:0000256" key="1">
    <source>
        <dbReference type="ARBA" id="ARBA00004651"/>
    </source>
</evidence>
<keyword evidence="5 6" id="KW-0472">Membrane</keyword>
<dbReference type="EMBL" id="BAAAUX010000014">
    <property type="protein sequence ID" value="GAA2793088.1"/>
    <property type="molecule type" value="Genomic_DNA"/>
</dbReference>
<evidence type="ECO:0000256" key="3">
    <source>
        <dbReference type="ARBA" id="ARBA00022692"/>
    </source>
</evidence>
<evidence type="ECO:0000256" key="4">
    <source>
        <dbReference type="ARBA" id="ARBA00022989"/>
    </source>
</evidence>
<proteinExistence type="predicted"/>
<evidence type="ECO:0000256" key="2">
    <source>
        <dbReference type="ARBA" id="ARBA00022475"/>
    </source>
</evidence>
<dbReference type="Pfam" id="PF01810">
    <property type="entry name" value="LysE"/>
    <property type="match status" value="1"/>
</dbReference>
<dbReference type="InterPro" id="IPR001123">
    <property type="entry name" value="LeuE-type"/>
</dbReference>
<evidence type="ECO:0000256" key="5">
    <source>
        <dbReference type="ARBA" id="ARBA00023136"/>
    </source>
</evidence>
<dbReference type="PIRSF" id="PIRSF006324">
    <property type="entry name" value="LeuE"/>
    <property type="match status" value="1"/>
</dbReference>
<feature type="transmembrane region" description="Helical" evidence="6">
    <location>
        <begin position="149"/>
        <end position="174"/>
    </location>
</feature>
<comment type="caution">
    <text evidence="7">The sequence shown here is derived from an EMBL/GenBank/DDBJ whole genome shotgun (WGS) entry which is preliminary data.</text>
</comment>
<organism evidence="7 8">
    <name type="scientific">Saccharopolyspora taberi</name>
    <dbReference type="NCBI Taxonomy" id="60895"/>
    <lineage>
        <taxon>Bacteria</taxon>
        <taxon>Bacillati</taxon>
        <taxon>Actinomycetota</taxon>
        <taxon>Actinomycetes</taxon>
        <taxon>Pseudonocardiales</taxon>
        <taxon>Pseudonocardiaceae</taxon>
        <taxon>Saccharopolyspora</taxon>
    </lineage>
</organism>